<sequence length="67" mass="7873">MYKTLSHQQKFPVSSLLCERSPQCSHGESSFAQREPNLPRIILRRFSYQWMSKWMSKASIRGLVKIS</sequence>
<proteinExistence type="predicted"/>
<accession>D6TKN5</accession>
<evidence type="ECO:0000313" key="2">
    <source>
        <dbReference type="Proteomes" id="UP000004508"/>
    </source>
</evidence>
<dbReference type="InParanoid" id="D6TKN5"/>
<dbReference type="Proteomes" id="UP000004508">
    <property type="component" value="Unassembled WGS sequence"/>
</dbReference>
<dbReference type="AlphaFoldDB" id="D6TKN5"/>
<gene>
    <name evidence="1" type="ORF">Krac_7628</name>
</gene>
<comment type="caution">
    <text evidence="1">The sequence shown here is derived from an EMBL/GenBank/DDBJ whole genome shotgun (WGS) entry which is preliminary data.</text>
</comment>
<keyword evidence="2" id="KW-1185">Reference proteome</keyword>
<name>D6TKN5_KTERA</name>
<protein>
    <submittedName>
        <fullName evidence="1">Uncharacterized protein</fullName>
    </submittedName>
</protein>
<evidence type="ECO:0000313" key="1">
    <source>
        <dbReference type="EMBL" id="EFH86335.1"/>
    </source>
</evidence>
<organism evidence="1 2">
    <name type="scientific">Ktedonobacter racemifer DSM 44963</name>
    <dbReference type="NCBI Taxonomy" id="485913"/>
    <lineage>
        <taxon>Bacteria</taxon>
        <taxon>Bacillati</taxon>
        <taxon>Chloroflexota</taxon>
        <taxon>Ktedonobacteria</taxon>
        <taxon>Ktedonobacterales</taxon>
        <taxon>Ktedonobacteraceae</taxon>
        <taxon>Ktedonobacter</taxon>
    </lineage>
</organism>
<dbReference type="EMBL" id="ADVG01000002">
    <property type="protein sequence ID" value="EFH86335.1"/>
    <property type="molecule type" value="Genomic_DNA"/>
</dbReference>
<reference evidence="1 2" key="1">
    <citation type="journal article" date="2011" name="Stand. Genomic Sci.">
        <title>Non-contiguous finished genome sequence and contextual data of the filamentous soil bacterium Ktedonobacter racemifer type strain (SOSP1-21).</title>
        <authorList>
            <person name="Chang Y.J."/>
            <person name="Land M."/>
            <person name="Hauser L."/>
            <person name="Chertkov O."/>
            <person name="Del Rio T.G."/>
            <person name="Nolan M."/>
            <person name="Copeland A."/>
            <person name="Tice H."/>
            <person name="Cheng J.F."/>
            <person name="Lucas S."/>
            <person name="Han C."/>
            <person name="Goodwin L."/>
            <person name="Pitluck S."/>
            <person name="Ivanova N."/>
            <person name="Ovchinikova G."/>
            <person name="Pati A."/>
            <person name="Chen A."/>
            <person name="Palaniappan K."/>
            <person name="Mavromatis K."/>
            <person name="Liolios K."/>
            <person name="Brettin T."/>
            <person name="Fiebig A."/>
            <person name="Rohde M."/>
            <person name="Abt B."/>
            <person name="Goker M."/>
            <person name="Detter J.C."/>
            <person name="Woyke T."/>
            <person name="Bristow J."/>
            <person name="Eisen J.A."/>
            <person name="Markowitz V."/>
            <person name="Hugenholtz P."/>
            <person name="Kyrpides N.C."/>
            <person name="Klenk H.P."/>
            <person name="Lapidus A."/>
        </authorList>
    </citation>
    <scope>NUCLEOTIDE SEQUENCE [LARGE SCALE GENOMIC DNA]</scope>
    <source>
        <strain evidence="2">DSM 44963</strain>
    </source>
</reference>